<reference evidence="4 5" key="1">
    <citation type="submission" date="2019-04" db="EMBL/GenBank/DDBJ databases">
        <title>Taxonomy of novel Haliea sp. from mangrove soil of West Coast of India.</title>
        <authorList>
            <person name="Verma A."/>
            <person name="Kumar P."/>
            <person name="Krishnamurthi S."/>
        </authorList>
    </citation>
    <scope>NUCLEOTIDE SEQUENCE [LARGE SCALE GENOMIC DNA]</scope>
    <source>
        <strain evidence="4 5">SAOS-164</strain>
    </source>
</reference>
<dbReference type="AlphaFoldDB" id="A0A4Z0LZU6"/>
<evidence type="ECO:0000256" key="1">
    <source>
        <dbReference type="ARBA" id="ARBA00022801"/>
    </source>
</evidence>
<dbReference type="RefSeq" id="WP_135445245.1">
    <property type="nucleotide sequence ID" value="NZ_SRLE01000009.1"/>
</dbReference>
<evidence type="ECO:0000256" key="2">
    <source>
        <dbReference type="SAM" id="Phobius"/>
    </source>
</evidence>
<keyword evidence="2" id="KW-1133">Transmembrane helix</keyword>
<name>A0A4Z0LZU6_9GAMM</name>
<dbReference type="Proteomes" id="UP000298050">
    <property type="component" value="Unassembled WGS sequence"/>
</dbReference>
<keyword evidence="1 4" id="KW-0378">Hydrolase</keyword>
<proteinExistence type="predicted"/>
<dbReference type="InterPro" id="IPR029058">
    <property type="entry name" value="AB_hydrolase_fold"/>
</dbReference>
<accession>A0A4Z0LZU6</accession>
<evidence type="ECO:0000313" key="4">
    <source>
        <dbReference type="EMBL" id="TGD72791.1"/>
    </source>
</evidence>
<evidence type="ECO:0000259" key="3">
    <source>
        <dbReference type="Pfam" id="PF20434"/>
    </source>
</evidence>
<dbReference type="InterPro" id="IPR049492">
    <property type="entry name" value="BD-FAE-like_dom"/>
</dbReference>
<comment type="caution">
    <text evidence="4">The sequence shown here is derived from an EMBL/GenBank/DDBJ whole genome shotgun (WGS) entry which is preliminary data.</text>
</comment>
<dbReference type="Gene3D" id="3.40.50.1820">
    <property type="entry name" value="alpha/beta hydrolase"/>
    <property type="match status" value="1"/>
</dbReference>
<keyword evidence="5" id="KW-1185">Reference proteome</keyword>
<protein>
    <submittedName>
        <fullName evidence="4">Alpha/beta hydrolase</fullName>
    </submittedName>
</protein>
<evidence type="ECO:0000313" key="5">
    <source>
        <dbReference type="Proteomes" id="UP000298050"/>
    </source>
</evidence>
<dbReference type="SUPFAM" id="SSF53474">
    <property type="entry name" value="alpha/beta-Hydrolases"/>
    <property type="match status" value="1"/>
</dbReference>
<gene>
    <name evidence="4" type="ORF">E4634_14845</name>
</gene>
<feature type="transmembrane region" description="Helical" evidence="2">
    <location>
        <begin position="72"/>
        <end position="92"/>
    </location>
</feature>
<sequence length="428" mass="48040">MDWLLALMALINLVVMYTVFQPRTTVRDSIPWGAFGVTLLATELAWFWLPLQVTLSLLMCIGGALSTALGELALLVLLVTWAGFGWSIWQALHADEVLESALESGLGSDYRRDIPTERSEQLRESVSFDDWKHPFRWPRPGVEVLRDIPYAPGGMRQQLDIYRPEFIPEGGCPVLLQIHGGAWTLSKKDDQALPLMYHLAARGWICVAANYRLSPSVGFPTHLEDCKRALCWVRENGKAYGMDTGFVAVTGGSAGGHLAALMGLTANLPELQTDHPLVDTSLQAAVPFYGLYDFLGRYDQHHSRETLLKFLRHRVMYETEEENPKLWDLASPITHLREDAPPFMVLHGTHDSLIPVDDARVFVQRLRSVSTAPVVYAEMPWAEHGFELLHSIRAEHTINAVHRFLEWSLAQHRMQAAQDVDAETAAGE</sequence>
<dbReference type="EMBL" id="SRLE01000009">
    <property type="protein sequence ID" value="TGD72791.1"/>
    <property type="molecule type" value="Genomic_DNA"/>
</dbReference>
<keyword evidence="2" id="KW-0472">Membrane</keyword>
<keyword evidence="2" id="KW-0812">Transmembrane</keyword>
<feature type="domain" description="BD-FAE-like" evidence="3">
    <location>
        <begin position="159"/>
        <end position="366"/>
    </location>
</feature>
<dbReference type="PANTHER" id="PTHR48081">
    <property type="entry name" value="AB HYDROLASE SUPERFAMILY PROTEIN C4A8.06C"/>
    <property type="match status" value="1"/>
</dbReference>
<dbReference type="GO" id="GO:0016787">
    <property type="term" value="F:hydrolase activity"/>
    <property type="evidence" value="ECO:0007669"/>
    <property type="project" value="UniProtKB-KW"/>
</dbReference>
<dbReference type="OrthoDB" id="9775851at2"/>
<organism evidence="4 5">
    <name type="scientific">Mangrovimicrobium sediminis</name>
    <dbReference type="NCBI Taxonomy" id="2562682"/>
    <lineage>
        <taxon>Bacteria</taxon>
        <taxon>Pseudomonadati</taxon>
        <taxon>Pseudomonadota</taxon>
        <taxon>Gammaproteobacteria</taxon>
        <taxon>Cellvibrionales</taxon>
        <taxon>Halieaceae</taxon>
        <taxon>Mangrovimicrobium</taxon>
    </lineage>
</organism>
<dbReference type="PANTHER" id="PTHR48081:SF33">
    <property type="entry name" value="KYNURENINE FORMAMIDASE"/>
    <property type="match status" value="1"/>
</dbReference>
<dbReference type="InterPro" id="IPR050300">
    <property type="entry name" value="GDXG_lipolytic_enzyme"/>
</dbReference>
<dbReference type="Pfam" id="PF20434">
    <property type="entry name" value="BD-FAE"/>
    <property type="match status" value="1"/>
</dbReference>